<feature type="transmembrane region" description="Helical" evidence="1">
    <location>
        <begin position="116"/>
        <end position="135"/>
    </location>
</feature>
<keyword evidence="3" id="KW-0378">Hydrolase</keyword>
<feature type="transmembrane region" description="Helical" evidence="1">
    <location>
        <begin position="195"/>
        <end position="213"/>
    </location>
</feature>
<sequence>MKISIPSPIPRNIENLEEHKWKVALTLLLLFIFSAVVNIPFSNEIRRIQSQSGPIDPKLTEPIFDTILNVTVTSAIFGIVFIFLGLILSGKSYLGAPGVTSMFNSSKLNLYLNKRITFTSIIIAIIAALVLLGLLEIQKEFYPITSKHERPSKLFYILGSFVAAVSEEILFRLGIMSAIVAVIRYLRESQVPTNGTYWFAIIVSSLLFGLIHIPMTNNFAELTVLTVSITMIGNLITGTVFGYIFWKWGLLNAMIAHFVFDIVFHVIGTPFG</sequence>
<organism evidence="3 4">
    <name type="scientific">Seonamhaeicola marinus</name>
    <dbReference type="NCBI Taxonomy" id="1912246"/>
    <lineage>
        <taxon>Bacteria</taxon>
        <taxon>Pseudomonadati</taxon>
        <taxon>Bacteroidota</taxon>
        <taxon>Flavobacteriia</taxon>
        <taxon>Flavobacteriales</taxon>
        <taxon>Flavobacteriaceae</taxon>
    </lineage>
</organism>
<evidence type="ECO:0000256" key="1">
    <source>
        <dbReference type="SAM" id="Phobius"/>
    </source>
</evidence>
<dbReference type="RefSeq" id="WP_148542327.1">
    <property type="nucleotide sequence ID" value="NZ_VSDQ01000679.1"/>
</dbReference>
<keyword evidence="1" id="KW-0472">Membrane</keyword>
<keyword evidence="3" id="KW-0645">Protease</keyword>
<accession>A0A5D0HSK0</accession>
<dbReference type="GO" id="GO:0006508">
    <property type="term" value="P:proteolysis"/>
    <property type="evidence" value="ECO:0007669"/>
    <property type="project" value="UniProtKB-KW"/>
</dbReference>
<dbReference type="InterPro" id="IPR003675">
    <property type="entry name" value="Rce1/LyrA-like_dom"/>
</dbReference>
<keyword evidence="4" id="KW-1185">Reference proteome</keyword>
<feature type="transmembrane region" description="Helical" evidence="1">
    <location>
        <begin position="253"/>
        <end position="271"/>
    </location>
</feature>
<feature type="transmembrane region" description="Helical" evidence="1">
    <location>
        <begin position="225"/>
        <end position="246"/>
    </location>
</feature>
<feature type="transmembrane region" description="Helical" evidence="1">
    <location>
        <begin position="155"/>
        <end position="183"/>
    </location>
</feature>
<dbReference type="GO" id="GO:0008237">
    <property type="term" value="F:metallopeptidase activity"/>
    <property type="evidence" value="ECO:0007669"/>
    <property type="project" value="UniProtKB-KW"/>
</dbReference>
<keyword evidence="1" id="KW-0812">Transmembrane</keyword>
<gene>
    <name evidence="3" type="ORF">FUA24_11310</name>
</gene>
<feature type="domain" description="CAAX prenyl protease 2/Lysostaphin resistance protein A-like" evidence="2">
    <location>
        <begin position="154"/>
        <end position="263"/>
    </location>
</feature>
<name>A0A5D0HSK0_9FLAO</name>
<evidence type="ECO:0000313" key="3">
    <source>
        <dbReference type="EMBL" id="TYA73930.1"/>
    </source>
</evidence>
<keyword evidence="3" id="KW-0482">Metalloprotease</keyword>
<feature type="transmembrane region" description="Helical" evidence="1">
    <location>
        <begin position="21"/>
        <end position="41"/>
    </location>
</feature>
<dbReference type="OrthoDB" id="378663at2"/>
<dbReference type="GO" id="GO:0080120">
    <property type="term" value="P:CAAX-box protein maturation"/>
    <property type="evidence" value="ECO:0007669"/>
    <property type="project" value="UniProtKB-ARBA"/>
</dbReference>
<proteinExistence type="predicted"/>
<dbReference type="Proteomes" id="UP000323930">
    <property type="component" value="Unassembled WGS sequence"/>
</dbReference>
<dbReference type="Pfam" id="PF02517">
    <property type="entry name" value="Rce1-like"/>
    <property type="match status" value="1"/>
</dbReference>
<feature type="transmembrane region" description="Helical" evidence="1">
    <location>
        <begin position="67"/>
        <end position="88"/>
    </location>
</feature>
<protein>
    <submittedName>
        <fullName evidence="3">CPBP family intramembrane metalloprotease</fullName>
    </submittedName>
</protein>
<dbReference type="GO" id="GO:0004175">
    <property type="term" value="F:endopeptidase activity"/>
    <property type="evidence" value="ECO:0007669"/>
    <property type="project" value="UniProtKB-ARBA"/>
</dbReference>
<comment type="caution">
    <text evidence="3">The sequence shown here is derived from an EMBL/GenBank/DDBJ whole genome shotgun (WGS) entry which is preliminary data.</text>
</comment>
<evidence type="ECO:0000313" key="4">
    <source>
        <dbReference type="Proteomes" id="UP000323930"/>
    </source>
</evidence>
<dbReference type="AlphaFoldDB" id="A0A5D0HSK0"/>
<keyword evidence="1" id="KW-1133">Transmembrane helix</keyword>
<evidence type="ECO:0000259" key="2">
    <source>
        <dbReference type="Pfam" id="PF02517"/>
    </source>
</evidence>
<dbReference type="EMBL" id="VSDQ01000679">
    <property type="protein sequence ID" value="TYA73930.1"/>
    <property type="molecule type" value="Genomic_DNA"/>
</dbReference>
<reference evidence="3 4" key="1">
    <citation type="submission" date="2019-08" db="EMBL/GenBank/DDBJ databases">
        <title>Seonamhaeicola sediminis sp. nov., isolated from marine sediment.</title>
        <authorList>
            <person name="Cao W.R."/>
        </authorList>
    </citation>
    <scope>NUCLEOTIDE SEQUENCE [LARGE SCALE GENOMIC DNA]</scope>
    <source>
        <strain evidence="3 4">B011</strain>
    </source>
</reference>